<reference evidence="1 2" key="1">
    <citation type="submission" date="2023-12" db="EMBL/GenBank/DDBJ databases">
        <title>Description of Novel Strain Fulvimarina sp. 2208YS6-2-32 isolated from Uroteuthis (Photololigo) edulis.</title>
        <authorList>
            <person name="Park J.-S."/>
        </authorList>
    </citation>
    <scope>NUCLEOTIDE SEQUENCE [LARGE SCALE GENOMIC DNA]</scope>
    <source>
        <strain evidence="1 2">2208YS6-2-32</strain>
    </source>
</reference>
<name>A0ABU5I672_9HYPH</name>
<dbReference type="InterPro" id="IPR008949">
    <property type="entry name" value="Isoprenoid_synthase_dom_sf"/>
</dbReference>
<dbReference type="InterPro" id="IPR002060">
    <property type="entry name" value="Squ/phyt_synthse"/>
</dbReference>
<comment type="caution">
    <text evidence="1">The sequence shown here is derived from an EMBL/GenBank/DDBJ whole genome shotgun (WGS) entry which is preliminary data.</text>
</comment>
<organism evidence="1 2">
    <name type="scientific">Fulvimarina uroteuthidis</name>
    <dbReference type="NCBI Taxonomy" id="3098149"/>
    <lineage>
        <taxon>Bacteria</taxon>
        <taxon>Pseudomonadati</taxon>
        <taxon>Pseudomonadota</taxon>
        <taxon>Alphaproteobacteria</taxon>
        <taxon>Hyphomicrobiales</taxon>
        <taxon>Aurantimonadaceae</taxon>
        <taxon>Fulvimarina</taxon>
    </lineage>
</organism>
<dbReference type="SUPFAM" id="SSF48576">
    <property type="entry name" value="Terpenoid synthases"/>
    <property type="match status" value="1"/>
</dbReference>
<evidence type="ECO:0000313" key="1">
    <source>
        <dbReference type="EMBL" id="MDY8110592.1"/>
    </source>
</evidence>
<sequence>MADAPSRIAAVKAPESLALIEREDRDRALALEFVTPDKREALAALYAFDLETARIRDLVSQPLPGEIRLQWWRDLIGSGERAGSGHPIADELLAVIDRHDLPRSVFERFLDARVFDLYDDPFSTTADFEAYAGETRSTLIMLAAMVLSKSDAGAISDAAGHAGVAETCRMALKTLAASRRRGQCLIPLDILAAVGCSADDLVKGERDATKRAVAAFCAYGRDHDAKWRRRFGAVPRSVRAAFLPPSLSDATFAAALKSDLSLEETLVEPGPIRKSWRYWRMMRA</sequence>
<protein>
    <submittedName>
        <fullName evidence="1">Phytoene/squalene synthase family protein</fullName>
    </submittedName>
</protein>
<accession>A0ABU5I672</accession>
<dbReference type="RefSeq" id="WP_322188305.1">
    <property type="nucleotide sequence ID" value="NZ_JAXLPB010000005.1"/>
</dbReference>
<evidence type="ECO:0000313" key="2">
    <source>
        <dbReference type="Proteomes" id="UP001294412"/>
    </source>
</evidence>
<gene>
    <name evidence="1" type="ORF">U0C82_15730</name>
</gene>
<dbReference type="Pfam" id="PF00494">
    <property type="entry name" value="SQS_PSY"/>
    <property type="match status" value="1"/>
</dbReference>
<dbReference type="Proteomes" id="UP001294412">
    <property type="component" value="Unassembled WGS sequence"/>
</dbReference>
<dbReference type="Gene3D" id="1.10.600.10">
    <property type="entry name" value="Farnesyl Diphosphate Synthase"/>
    <property type="match status" value="1"/>
</dbReference>
<keyword evidence="2" id="KW-1185">Reference proteome</keyword>
<proteinExistence type="predicted"/>
<dbReference type="EMBL" id="JAXLPB010000005">
    <property type="protein sequence ID" value="MDY8110592.1"/>
    <property type="molecule type" value="Genomic_DNA"/>
</dbReference>